<dbReference type="EMBL" id="GIBP01002901">
    <property type="protein sequence ID" value="NDV31870.1"/>
    <property type="molecule type" value="Transcribed_RNA"/>
</dbReference>
<name>A0A6B2L4J3_9EUKA</name>
<feature type="domain" description="T4 RNA ligase 1-like N-terminal" evidence="1">
    <location>
        <begin position="69"/>
        <end position="271"/>
    </location>
</feature>
<accession>A0A6B2L4J3</accession>
<protein>
    <recommendedName>
        <fullName evidence="1">T4 RNA ligase 1-like N-terminal domain-containing protein</fullName>
    </recommendedName>
</protein>
<evidence type="ECO:0000259" key="1">
    <source>
        <dbReference type="Pfam" id="PF09511"/>
    </source>
</evidence>
<sequence>MNRLEGEFPCNININDVREAIAGRDDFREMVFSDHSVFVYFLGMAKDIFPDPKQAKTEREALLLTLRRECRGIVFDQNGKVIARRFHKFFNVNETEETLSSNINLRKPFVLTEKLDGSMISPYYSAGQLRFATKAGITDTTTSVELFISTCSVPYVPFCKEWISRGFTPIFEYCNPKQPIVLSYSEESLKLITLRHMVTGKYIPFNILKDIASSSGMPLVNSWTPEELGINTNDLQSFTTFESKMKQTKNIEGFVIRFNDGQMLKIKTNWYFSLNKSLDKIRRCSERHLWISILKEEYDDIRTFLEPNIRTEIDKFAVELNQRLELATIQFIQNIQLYNDKDKKAFASYVNSLPGGWQRRVSWIVRETIEKHNKTALLQLEQDSDLRFSVRKALVEYILSNLGTTKAWTSTAVLLLGGLKLNLQKRPKAKVDD</sequence>
<evidence type="ECO:0000313" key="2">
    <source>
        <dbReference type="EMBL" id="NDV31870.1"/>
    </source>
</evidence>
<dbReference type="Pfam" id="PF09511">
    <property type="entry name" value="RNA_lig_T4_1"/>
    <property type="match status" value="1"/>
</dbReference>
<proteinExistence type="predicted"/>
<dbReference type="InterPro" id="IPR019039">
    <property type="entry name" value="T4-Rnl1-like_N"/>
</dbReference>
<reference evidence="2" key="1">
    <citation type="journal article" date="2020" name="J. Eukaryot. Microbiol.">
        <title>De novo Sequencing, Assembly and Annotation of the Transcriptome for the Free-Living Testate Amoeba Arcella intermedia.</title>
        <authorList>
            <person name="Ribeiro G.M."/>
            <person name="Porfirio-Sousa A.L."/>
            <person name="Maurer-Alcala X.X."/>
            <person name="Katz L.A."/>
            <person name="Lahr D.J.G."/>
        </authorList>
    </citation>
    <scope>NUCLEOTIDE SEQUENCE</scope>
</reference>
<organism evidence="2">
    <name type="scientific">Arcella intermedia</name>
    <dbReference type="NCBI Taxonomy" id="1963864"/>
    <lineage>
        <taxon>Eukaryota</taxon>
        <taxon>Amoebozoa</taxon>
        <taxon>Tubulinea</taxon>
        <taxon>Elardia</taxon>
        <taxon>Arcellinida</taxon>
        <taxon>Sphaerothecina</taxon>
        <taxon>Arcellidae</taxon>
        <taxon>Arcella</taxon>
    </lineage>
</organism>
<dbReference type="AlphaFoldDB" id="A0A6B2L4J3"/>
<dbReference type="Gene3D" id="1.10.3550.20">
    <property type="match status" value="1"/>
</dbReference>